<dbReference type="AlphaFoldDB" id="A0A6J6WRV1"/>
<dbReference type="GO" id="GO:0009098">
    <property type="term" value="P:L-leucine biosynthetic process"/>
    <property type="evidence" value="ECO:0007669"/>
    <property type="project" value="InterPro"/>
</dbReference>
<keyword evidence="2" id="KW-0808">Transferase</keyword>
<dbReference type="InterPro" id="IPR005675">
    <property type="entry name" value="Citramal_synthase"/>
</dbReference>
<dbReference type="PANTHER" id="PTHR43538">
    <property type="entry name" value="ALPHA-IPM SYNTHASE/HOMOCITRATE SYNTHASE"/>
    <property type="match status" value="1"/>
</dbReference>
<dbReference type="PANTHER" id="PTHR43538:SF1">
    <property type="entry name" value="(R)-CITRAMALATE SYNTHASE"/>
    <property type="match status" value="1"/>
</dbReference>
<organism evidence="5">
    <name type="scientific">freshwater metagenome</name>
    <dbReference type="NCBI Taxonomy" id="449393"/>
    <lineage>
        <taxon>unclassified sequences</taxon>
        <taxon>metagenomes</taxon>
        <taxon>ecological metagenomes</taxon>
    </lineage>
</organism>
<comment type="similarity">
    <text evidence="1">Belongs to the alpha-IPM synthase/homocitrate synthase family.</text>
</comment>
<evidence type="ECO:0000256" key="2">
    <source>
        <dbReference type="ARBA" id="ARBA00022679"/>
    </source>
</evidence>
<dbReference type="GO" id="GO:0003852">
    <property type="term" value="F:2-isopropylmalate synthase activity"/>
    <property type="evidence" value="ECO:0007669"/>
    <property type="project" value="InterPro"/>
</dbReference>
<feature type="domain" description="2-isopropylmalate synthase LeuA allosteric (dimerisation)" evidence="4">
    <location>
        <begin position="3"/>
        <end position="36"/>
    </location>
</feature>
<dbReference type="Pfam" id="PF08502">
    <property type="entry name" value="LeuA_dimer"/>
    <property type="match status" value="1"/>
</dbReference>
<proteinExistence type="inferred from homology"/>
<reference evidence="5" key="1">
    <citation type="submission" date="2020-05" db="EMBL/GenBank/DDBJ databases">
        <authorList>
            <person name="Chiriac C."/>
            <person name="Salcher M."/>
            <person name="Ghai R."/>
            <person name="Kavagutti S V."/>
        </authorList>
    </citation>
    <scope>NUCLEOTIDE SEQUENCE</scope>
</reference>
<evidence type="ECO:0000256" key="3">
    <source>
        <dbReference type="ARBA" id="ARBA00029440"/>
    </source>
</evidence>
<evidence type="ECO:0000259" key="4">
    <source>
        <dbReference type="Pfam" id="PF08502"/>
    </source>
</evidence>
<accession>A0A6J6WRV1</accession>
<dbReference type="InterPro" id="IPR036230">
    <property type="entry name" value="LeuA_allosteric_dom_sf"/>
</dbReference>
<evidence type="ECO:0000313" key="5">
    <source>
        <dbReference type="EMBL" id="CAB4787430.1"/>
    </source>
</evidence>
<gene>
    <name evidence="5" type="ORF">UFOPK2969_00505</name>
</gene>
<name>A0A6J6WRV1_9ZZZZ</name>
<evidence type="ECO:0000256" key="1">
    <source>
        <dbReference type="ARBA" id="ARBA00006154"/>
    </source>
</evidence>
<comment type="pathway">
    <text evidence="3">Amino-acid biosynthesis.</text>
</comment>
<sequence length="47" mass="5105">MRVLIDSTNGDRVWTTVGVDSNVIEASWQALMDSIQFGLVHADDLAG</sequence>
<dbReference type="EMBL" id="CAFAAD010000025">
    <property type="protein sequence ID" value="CAB4787430.1"/>
    <property type="molecule type" value="Genomic_DNA"/>
</dbReference>
<dbReference type="Gene3D" id="3.30.160.270">
    <property type="match status" value="1"/>
</dbReference>
<dbReference type="SUPFAM" id="SSF110921">
    <property type="entry name" value="2-isopropylmalate synthase LeuA, allosteric (dimerisation) domain"/>
    <property type="match status" value="1"/>
</dbReference>
<dbReference type="InterPro" id="IPR013709">
    <property type="entry name" value="2-isopropylmalate_synth_dimer"/>
</dbReference>
<protein>
    <submittedName>
        <fullName evidence="5">Unannotated protein</fullName>
    </submittedName>
</protein>